<keyword evidence="1" id="KW-0472">Membrane</keyword>
<evidence type="ECO:0000313" key="3">
    <source>
        <dbReference type="Proteomes" id="UP000322077"/>
    </source>
</evidence>
<dbReference type="EMBL" id="VTOU01000004">
    <property type="protein sequence ID" value="TZG25045.1"/>
    <property type="molecule type" value="Genomic_DNA"/>
</dbReference>
<comment type="caution">
    <text evidence="2">The sequence shown here is derived from an EMBL/GenBank/DDBJ whole genome shotgun (WGS) entry which is preliminary data.</text>
</comment>
<evidence type="ECO:0000313" key="2">
    <source>
        <dbReference type="EMBL" id="TZG25045.1"/>
    </source>
</evidence>
<accession>A0A5D9C4Y7</accession>
<dbReference type="RefSeq" id="WP_149523585.1">
    <property type="nucleotide sequence ID" value="NZ_VTOU01000004.1"/>
</dbReference>
<organism evidence="2 3">
    <name type="scientific">Sphingomonas montanisoli</name>
    <dbReference type="NCBI Taxonomy" id="2606412"/>
    <lineage>
        <taxon>Bacteria</taxon>
        <taxon>Pseudomonadati</taxon>
        <taxon>Pseudomonadota</taxon>
        <taxon>Alphaproteobacteria</taxon>
        <taxon>Sphingomonadales</taxon>
        <taxon>Sphingomonadaceae</taxon>
        <taxon>Sphingomonas</taxon>
    </lineage>
</organism>
<evidence type="ECO:0000256" key="1">
    <source>
        <dbReference type="SAM" id="Phobius"/>
    </source>
</evidence>
<keyword evidence="1" id="KW-1133">Transmembrane helix</keyword>
<dbReference type="Proteomes" id="UP000322077">
    <property type="component" value="Unassembled WGS sequence"/>
</dbReference>
<gene>
    <name evidence="2" type="ORF">FYJ91_17425</name>
</gene>
<dbReference type="AlphaFoldDB" id="A0A5D9C4Y7"/>
<proteinExistence type="predicted"/>
<feature type="transmembrane region" description="Helical" evidence="1">
    <location>
        <begin position="20"/>
        <end position="42"/>
    </location>
</feature>
<name>A0A5D9C4Y7_9SPHN</name>
<protein>
    <submittedName>
        <fullName evidence="2">Uncharacterized protein</fullName>
    </submittedName>
</protein>
<reference evidence="2 3" key="1">
    <citation type="submission" date="2019-08" db="EMBL/GenBank/DDBJ databases">
        <authorList>
            <person name="Wang G."/>
            <person name="Xu Z."/>
        </authorList>
    </citation>
    <scope>NUCLEOTIDE SEQUENCE [LARGE SCALE GENOMIC DNA]</scope>
    <source>
        <strain evidence="2 3">ZX</strain>
    </source>
</reference>
<sequence>MADETSTPAEQAAEIRRRRLRLLTLGEIVAVAALVISGLTFWNSYEERRHAEADKVASSTKESRAARTLVLSGKADKDGDRLTLTALGGQAIQGQTIAFPAALDLSAVDSTDPRIERRWIESALVDALKKAGEKTKAGGDARLPIAITTHFYADDALVDDVALYDIGYATSSSFLSGTDVKLKGLSLIGHTTAAAAQKRIDALWSARHKAPAE</sequence>
<keyword evidence="3" id="KW-1185">Reference proteome</keyword>
<keyword evidence="1" id="KW-0812">Transmembrane</keyword>